<evidence type="ECO:0000313" key="1">
    <source>
        <dbReference type="EMBL" id="KAJ0105428.1"/>
    </source>
</evidence>
<reference evidence="2" key="1">
    <citation type="journal article" date="2023" name="G3 (Bethesda)">
        <title>Genome assembly and association tests identify interacting loci associated with vigor, precocity, and sex in interspecific pistachio rootstocks.</title>
        <authorList>
            <person name="Palmer W."/>
            <person name="Jacygrad E."/>
            <person name="Sagayaradj S."/>
            <person name="Cavanaugh K."/>
            <person name="Han R."/>
            <person name="Bertier L."/>
            <person name="Beede B."/>
            <person name="Kafkas S."/>
            <person name="Golino D."/>
            <person name="Preece J."/>
            <person name="Michelmore R."/>
        </authorList>
    </citation>
    <scope>NUCLEOTIDE SEQUENCE [LARGE SCALE GENOMIC DNA]</scope>
</reference>
<dbReference type="Proteomes" id="UP001164250">
    <property type="component" value="Chromosome 2"/>
</dbReference>
<organism evidence="1 2">
    <name type="scientific">Pistacia atlantica</name>
    <dbReference type="NCBI Taxonomy" id="434234"/>
    <lineage>
        <taxon>Eukaryota</taxon>
        <taxon>Viridiplantae</taxon>
        <taxon>Streptophyta</taxon>
        <taxon>Embryophyta</taxon>
        <taxon>Tracheophyta</taxon>
        <taxon>Spermatophyta</taxon>
        <taxon>Magnoliopsida</taxon>
        <taxon>eudicotyledons</taxon>
        <taxon>Gunneridae</taxon>
        <taxon>Pentapetalae</taxon>
        <taxon>rosids</taxon>
        <taxon>malvids</taxon>
        <taxon>Sapindales</taxon>
        <taxon>Anacardiaceae</taxon>
        <taxon>Pistacia</taxon>
    </lineage>
</organism>
<comment type="caution">
    <text evidence="1">The sequence shown here is derived from an EMBL/GenBank/DDBJ whole genome shotgun (WGS) entry which is preliminary data.</text>
</comment>
<protein>
    <submittedName>
        <fullName evidence="1">Uncharacterized protein</fullName>
    </submittedName>
</protein>
<dbReference type="EMBL" id="CM047898">
    <property type="protein sequence ID" value="KAJ0105428.1"/>
    <property type="molecule type" value="Genomic_DNA"/>
</dbReference>
<accession>A0ACC1C043</accession>
<sequence length="405" mass="44904">MGALLEMGEEQQLVRIVPFADGLEPDDDRRDEAKLNQSIYKVMPGYLEDLIKKVNQQEGNEKVACVVADVTCGWALEIAAKLGLKGAVFFTASPGILPMTLQLPKLLESGIINTDGTPRRDEKVELSPNLPPLSPAELFWLCPGNPSLQKGIFAFVPAIYQILTSCNFLLCNWFHELEPSVTDLLPNISTVGPILANGRPSGNFWSEDLTCLSWLDRQPPKSVIYAAFGSSSMFSQQQLSELALSLELIGRPFLWVARQDLTNGNSAEYPEGFPERVANLGKIVEWAPQEKVLAHPAVACYLTHCGWNSTMEGLSMGVPLLCWPYFGDQFYNKTCICEGWKIGLWLKGDENGIVNRHEMKRKVDELLSSVVIRENVLKMKELAEKSGKPGGSSSKSLEEFIKQIV</sequence>
<name>A0ACC1C043_9ROSI</name>
<proteinExistence type="predicted"/>
<evidence type="ECO:0000313" key="2">
    <source>
        <dbReference type="Proteomes" id="UP001164250"/>
    </source>
</evidence>
<keyword evidence="2" id="KW-1185">Reference proteome</keyword>
<gene>
    <name evidence="1" type="ORF">Patl1_18866</name>
</gene>